<feature type="chain" id="PRO_5015134609" evidence="6">
    <location>
        <begin position="21"/>
        <end position="227"/>
    </location>
</feature>
<dbReference type="Gene3D" id="2.40.160.20">
    <property type="match status" value="1"/>
</dbReference>
<dbReference type="InterPro" id="IPR051692">
    <property type="entry name" value="OMP-like"/>
</dbReference>
<evidence type="ECO:0000256" key="6">
    <source>
        <dbReference type="SAM" id="SignalP"/>
    </source>
</evidence>
<keyword evidence="9" id="KW-1185">Reference proteome</keyword>
<dbReference type="SUPFAM" id="SSF56925">
    <property type="entry name" value="OMPA-like"/>
    <property type="match status" value="1"/>
</dbReference>
<dbReference type="RefSeq" id="WP_123148595.1">
    <property type="nucleotide sequence ID" value="NZ_FUIG01000025.1"/>
</dbReference>
<dbReference type="EMBL" id="FUIG01000025">
    <property type="protein sequence ID" value="SJM31312.1"/>
    <property type="molecule type" value="Genomic_DNA"/>
</dbReference>
<feature type="domain" description="Outer membrane protein beta-barrel" evidence="7">
    <location>
        <begin position="10"/>
        <end position="227"/>
    </location>
</feature>
<evidence type="ECO:0000256" key="3">
    <source>
        <dbReference type="ARBA" id="ARBA00023136"/>
    </source>
</evidence>
<feature type="signal peptide" evidence="6">
    <location>
        <begin position="1"/>
        <end position="20"/>
    </location>
</feature>
<dbReference type="PANTHER" id="PTHR34001:SF3">
    <property type="entry name" value="BLL7405 PROTEIN"/>
    <property type="match status" value="1"/>
</dbReference>
<comment type="similarity">
    <text evidence="5">Belongs to the Omp25/RopB family.</text>
</comment>
<evidence type="ECO:0000256" key="2">
    <source>
        <dbReference type="ARBA" id="ARBA00022729"/>
    </source>
</evidence>
<comment type="subcellular location">
    <subcellularLocation>
        <location evidence="1">Cell outer membrane</location>
    </subcellularLocation>
</comment>
<dbReference type="GO" id="GO:0009279">
    <property type="term" value="C:cell outer membrane"/>
    <property type="evidence" value="ECO:0007669"/>
    <property type="project" value="UniProtKB-SubCell"/>
</dbReference>
<keyword evidence="2 6" id="KW-0732">Signal</keyword>
<dbReference type="InterPro" id="IPR027385">
    <property type="entry name" value="Beta-barrel_OMP"/>
</dbReference>
<keyword evidence="4" id="KW-0998">Cell outer membrane</keyword>
<evidence type="ECO:0000256" key="4">
    <source>
        <dbReference type="ARBA" id="ARBA00023237"/>
    </source>
</evidence>
<name>A0A2P9AJI7_9HYPH</name>
<dbReference type="PANTHER" id="PTHR34001">
    <property type="entry name" value="BLL7405 PROTEIN"/>
    <property type="match status" value="1"/>
</dbReference>
<evidence type="ECO:0000313" key="8">
    <source>
        <dbReference type="EMBL" id="SJM31312.1"/>
    </source>
</evidence>
<dbReference type="InterPro" id="IPR011250">
    <property type="entry name" value="OMP/PagP_B-barrel"/>
</dbReference>
<evidence type="ECO:0000259" key="7">
    <source>
        <dbReference type="Pfam" id="PF13505"/>
    </source>
</evidence>
<protein>
    <submittedName>
        <fullName evidence="8">Putative 31 kDa outer-membrane immunogenic protein</fullName>
    </submittedName>
</protein>
<gene>
    <name evidence="8" type="ORF">BQ8482_190042</name>
</gene>
<organism evidence="8 9">
    <name type="scientific">Mesorhizobium delmotii</name>
    <dbReference type="NCBI Taxonomy" id="1631247"/>
    <lineage>
        <taxon>Bacteria</taxon>
        <taxon>Pseudomonadati</taxon>
        <taxon>Pseudomonadota</taxon>
        <taxon>Alphaproteobacteria</taxon>
        <taxon>Hyphomicrobiales</taxon>
        <taxon>Phyllobacteriaceae</taxon>
        <taxon>Mesorhizobium</taxon>
    </lineage>
</organism>
<dbReference type="Pfam" id="PF13505">
    <property type="entry name" value="OMP_b-brl"/>
    <property type="match status" value="1"/>
</dbReference>
<dbReference type="Proteomes" id="UP000245698">
    <property type="component" value="Unassembled WGS sequence"/>
</dbReference>
<accession>A0A2P9AJI7</accession>
<keyword evidence="3" id="KW-0472">Membrane</keyword>
<reference evidence="9" key="1">
    <citation type="submission" date="2016-12" db="EMBL/GenBank/DDBJ databases">
        <authorList>
            <person name="Brunel B."/>
        </authorList>
    </citation>
    <scope>NUCLEOTIDE SEQUENCE [LARGE SCALE GENOMIC DNA]</scope>
</reference>
<evidence type="ECO:0000256" key="1">
    <source>
        <dbReference type="ARBA" id="ARBA00004442"/>
    </source>
</evidence>
<evidence type="ECO:0000313" key="9">
    <source>
        <dbReference type="Proteomes" id="UP000245698"/>
    </source>
</evidence>
<dbReference type="AlphaFoldDB" id="A0A2P9AJI7"/>
<proteinExistence type="inferred from homology"/>
<evidence type="ECO:0000256" key="5">
    <source>
        <dbReference type="ARBA" id="ARBA00038306"/>
    </source>
</evidence>
<sequence>MYRLLLASTVLLSLGSVALAADAVYSDPVVETPVSAYNWSGFYIGAHAGYAWGDYTLFSNSGDGPNVDVDGFVGGATIGYNWQWDYLVLGIEADISNGPDGTTSQGTAGPVWGCITGDCNAEIEYFGTVRGRLGVAFDRWLVYGTAGYAYGEVEGGIENSDQQGGGSADGWAAGLGTEFGWTEHWSTKAEYLHVDLGDIPFGTGVGTEDFEGDGDFDVFRLGVNYRF</sequence>